<name>A0A9W8QUR0_9HYPO</name>
<dbReference type="Proteomes" id="UP001152087">
    <property type="component" value="Unassembled WGS sequence"/>
</dbReference>
<sequence length="107" mass="11869">MTFTEKVEQFFTSRPNSLVPGKTLGRLISVAPRNEDEMWGLNMAMHYGQGALAGVIRAVMAYNGVRGPFSDFMFIGIRLLIDQTLENWTGVGALPWYVDANKTGRGL</sequence>
<dbReference type="AlphaFoldDB" id="A0A9W8QUR0"/>
<organism evidence="1 2">
    <name type="scientific">Fusarium falciforme</name>
    <dbReference type="NCBI Taxonomy" id="195108"/>
    <lineage>
        <taxon>Eukaryota</taxon>
        <taxon>Fungi</taxon>
        <taxon>Dikarya</taxon>
        <taxon>Ascomycota</taxon>
        <taxon>Pezizomycotina</taxon>
        <taxon>Sordariomycetes</taxon>
        <taxon>Hypocreomycetidae</taxon>
        <taxon>Hypocreales</taxon>
        <taxon>Nectriaceae</taxon>
        <taxon>Fusarium</taxon>
        <taxon>Fusarium solani species complex</taxon>
    </lineage>
</organism>
<keyword evidence="2" id="KW-1185">Reference proteome</keyword>
<comment type="caution">
    <text evidence="1">The sequence shown here is derived from an EMBL/GenBank/DDBJ whole genome shotgun (WGS) entry which is preliminary data.</text>
</comment>
<dbReference type="EMBL" id="JAOQAV010000099">
    <property type="protein sequence ID" value="KAJ4177574.1"/>
    <property type="molecule type" value="Genomic_DNA"/>
</dbReference>
<protein>
    <submittedName>
        <fullName evidence="1">Uncharacterized protein</fullName>
    </submittedName>
</protein>
<accession>A0A9W8QUR0</accession>
<proteinExistence type="predicted"/>
<gene>
    <name evidence="1" type="ORF">NW755_013766</name>
</gene>
<evidence type="ECO:0000313" key="1">
    <source>
        <dbReference type="EMBL" id="KAJ4177574.1"/>
    </source>
</evidence>
<reference evidence="1" key="1">
    <citation type="submission" date="2022-09" db="EMBL/GenBank/DDBJ databases">
        <title>Fusarium specimens isolated from Avocado Roots.</title>
        <authorList>
            <person name="Stajich J."/>
            <person name="Roper C."/>
            <person name="Heimlech-Rivalta G."/>
        </authorList>
    </citation>
    <scope>NUCLEOTIDE SEQUENCE</scope>
    <source>
        <strain evidence="1">A02</strain>
    </source>
</reference>
<evidence type="ECO:0000313" key="2">
    <source>
        <dbReference type="Proteomes" id="UP001152087"/>
    </source>
</evidence>